<accession>A0A699IS76</accession>
<organism evidence="1">
    <name type="scientific">Tanacetum cinerariifolium</name>
    <name type="common">Dalmatian daisy</name>
    <name type="synonym">Chrysanthemum cinerariifolium</name>
    <dbReference type="NCBI Taxonomy" id="118510"/>
    <lineage>
        <taxon>Eukaryota</taxon>
        <taxon>Viridiplantae</taxon>
        <taxon>Streptophyta</taxon>
        <taxon>Embryophyta</taxon>
        <taxon>Tracheophyta</taxon>
        <taxon>Spermatophyta</taxon>
        <taxon>Magnoliopsida</taxon>
        <taxon>eudicotyledons</taxon>
        <taxon>Gunneridae</taxon>
        <taxon>Pentapetalae</taxon>
        <taxon>asterids</taxon>
        <taxon>campanulids</taxon>
        <taxon>Asterales</taxon>
        <taxon>Asteraceae</taxon>
        <taxon>Asteroideae</taxon>
        <taxon>Anthemideae</taxon>
        <taxon>Anthemidinae</taxon>
        <taxon>Tanacetum</taxon>
    </lineage>
</organism>
<feature type="non-terminal residue" evidence="1">
    <location>
        <position position="1"/>
    </location>
</feature>
<dbReference type="GO" id="GO:0008168">
    <property type="term" value="F:methyltransferase activity"/>
    <property type="evidence" value="ECO:0007669"/>
    <property type="project" value="UniProtKB-KW"/>
</dbReference>
<sequence>QEQARVSLVFSFGITDMSSSYVAMPKGKSCGKYVRCVTHILQNLDNMQLWLRIPLSLMMIPKLVLLMAR</sequence>
<evidence type="ECO:0000313" key="1">
    <source>
        <dbReference type="EMBL" id="GEZ77566.1"/>
    </source>
</evidence>
<dbReference type="GO" id="GO:0032259">
    <property type="term" value="P:methylation"/>
    <property type="evidence" value="ECO:0007669"/>
    <property type="project" value="UniProtKB-KW"/>
</dbReference>
<comment type="caution">
    <text evidence="1">The sequence shown here is derived from an EMBL/GenBank/DDBJ whole genome shotgun (WGS) entry which is preliminary data.</text>
</comment>
<dbReference type="AlphaFoldDB" id="A0A699IS76"/>
<gene>
    <name evidence="1" type="ORF">Tci_549539</name>
</gene>
<feature type="non-terminal residue" evidence="1">
    <location>
        <position position="69"/>
    </location>
</feature>
<reference evidence="1" key="1">
    <citation type="journal article" date="2019" name="Sci. Rep.">
        <title>Draft genome of Tanacetum cinerariifolium, the natural source of mosquito coil.</title>
        <authorList>
            <person name="Yamashiro T."/>
            <person name="Shiraishi A."/>
            <person name="Satake H."/>
            <person name="Nakayama K."/>
        </authorList>
    </citation>
    <scope>NUCLEOTIDE SEQUENCE</scope>
</reference>
<keyword evidence="1" id="KW-0808">Transferase</keyword>
<protein>
    <submittedName>
        <fullName evidence="1">Protein arginine N-methyltransferase 1.5 isoform X1</fullName>
    </submittedName>
</protein>
<dbReference type="EMBL" id="BKCJ010322010">
    <property type="protein sequence ID" value="GEZ77566.1"/>
    <property type="molecule type" value="Genomic_DNA"/>
</dbReference>
<keyword evidence="1" id="KW-0489">Methyltransferase</keyword>
<name>A0A699IS76_TANCI</name>
<proteinExistence type="predicted"/>